<dbReference type="AlphaFoldDB" id="A0A2B7Y0Q3"/>
<protein>
    <submittedName>
        <fullName evidence="1">Uncharacterized protein</fullName>
    </submittedName>
</protein>
<evidence type="ECO:0000313" key="2">
    <source>
        <dbReference type="Proteomes" id="UP000224634"/>
    </source>
</evidence>
<dbReference type="EMBL" id="PDNA01000086">
    <property type="protein sequence ID" value="PGH15046.1"/>
    <property type="molecule type" value="Genomic_DNA"/>
</dbReference>
<evidence type="ECO:0000313" key="1">
    <source>
        <dbReference type="EMBL" id="PGH15046.1"/>
    </source>
</evidence>
<dbReference type="STRING" id="1447883.A0A2B7Y0Q3"/>
<name>A0A2B7Y0Q3_POLH7</name>
<accession>A0A2B7Y0Q3</accession>
<reference evidence="1 2" key="1">
    <citation type="submission" date="2017-10" db="EMBL/GenBank/DDBJ databases">
        <title>Comparative genomics in systemic dimorphic fungi from Ajellomycetaceae.</title>
        <authorList>
            <person name="Munoz J.F."/>
            <person name="Mcewen J.G."/>
            <person name="Clay O.K."/>
            <person name="Cuomo C.A."/>
        </authorList>
    </citation>
    <scope>NUCLEOTIDE SEQUENCE [LARGE SCALE GENOMIC DNA]</scope>
    <source>
        <strain evidence="1 2">UAMH7299</strain>
    </source>
</reference>
<proteinExistence type="predicted"/>
<sequence>MAPHRHRPSLCALPAELRILILKSSHDGASLKALVHASPAYHHAYTIDRRAIFSGVILNHLHRTYGDAHEFFLALHSTHMAPDRHNPRERIIQFLSQYWSPDNAIDHTTLSIDDTIKLMRLEDTIRFLARDFSAFVLEDCPASTDREIQYSASEMRRFARAVLRWHIHANLFGHRGVMASATLLEQPGPDFHIERFYSLFHTWEIEEMISLHNYVIDRYYAIIRAYKMEHGRGRGSTSSVEVCNFVNGLFSLGPLDFAQALRSPTWDFLWSLPGDSWDKTMGTFVAALPLEYYPYHARHPTEENRAWLAKKNQHFHGDDRVHGPNWGWIVGNKGKVEVYYALRECRKFRRRGYVFWDKARIERNQALLGGCDSL</sequence>
<organism evidence="1 2">
    <name type="scientific">Polytolypa hystricis (strain UAMH7299)</name>
    <dbReference type="NCBI Taxonomy" id="1447883"/>
    <lineage>
        <taxon>Eukaryota</taxon>
        <taxon>Fungi</taxon>
        <taxon>Dikarya</taxon>
        <taxon>Ascomycota</taxon>
        <taxon>Pezizomycotina</taxon>
        <taxon>Eurotiomycetes</taxon>
        <taxon>Eurotiomycetidae</taxon>
        <taxon>Onygenales</taxon>
        <taxon>Onygenales incertae sedis</taxon>
        <taxon>Polytolypa</taxon>
    </lineage>
</organism>
<dbReference type="OrthoDB" id="5427059at2759"/>
<dbReference type="Proteomes" id="UP000224634">
    <property type="component" value="Unassembled WGS sequence"/>
</dbReference>
<keyword evidence="2" id="KW-1185">Reference proteome</keyword>
<gene>
    <name evidence="1" type="ORF">AJ80_05671</name>
</gene>
<comment type="caution">
    <text evidence="1">The sequence shown here is derived from an EMBL/GenBank/DDBJ whole genome shotgun (WGS) entry which is preliminary data.</text>
</comment>